<proteinExistence type="predicted"/>
<evidence type="ECO:0000313" key="1">
    <source>
        <dbReference type="EMBL" id="CDW79485.1"/>
    </source>
</evidence>
<accession>A0A078AB28</accession>
<keyword evidence="2" id="KW-1185">Reference proteome</keyword>
<sequence>MTQRTVFKIFGSLGPGGTFVTLTEKIIRYVFNAAYDLQNDNEFKASEEAEIAKLRQDFVNELFEMKGQFERQSKSMSQLIKVKAYTVLHKLIERYQKQIIMLEKNKLYKEKTFYQNEENQQRADLASKKLDSVDADVADNLNKMAIHILNPDMNEFKRQNSGTIEERVSQVRAEEFARFWKELKVKNRLFGSNIDDSNDPIIKNHKQELYVKFGEDIADIFESFKYYQIDTTVDSGTTIQ</sequence>
<gene>
    <name evidence="1" type="primary">Contig18504.g19661</name>
    <name evidence="1" type="ORF">STYLEM_8473</name>
</gene>
<dbReference type="EMBL" id="CCKQ01008045">
    <property type="protein sequence ID" value="CDW79485.1"/>
    <property type="molecule type" value="Genomic_DNA"/>
</dbReference>
<dbReference type="InParanoid" id="A0A078AB28"/>
<organism evidence="1 2">
    <name type="scientific">Stylonychia lemnae</name>
    <name type="common">Ciliate</name>
    <dbReference type="NCBI Taxonomy" id="5949"/>
    <lineage>
        <taxon>Eukaryota</taxon>
        <taxon>Sar</taxon>
        <taxon>Alveolata</taxon>
        <taxon>Ciliophora</taxon>
        <taxon>Intramacronucleata</taxon>
        <taxon>Spirotrichea</taxon>
        <taxon>Stichotrichia</taxon>
        <taxon>Sporadotrichida</taxon>
        <taxon>Oxytrichidae</taxon>
        <taxon>Stylonychinae</taxon>
        <taxon>Stylonychia</taxon>
    </lineage>
</organism>
<name>A0A078AB28_STYLE</name>
<evidence type="ECO:0000313" key="2">
    <source>
        <dbReference type="Proteomes" id="UP000039865"/>
    </source>
</evidence>
<dbReference type="Proteomes" id="UP000039865">
    <property type="component" value="Unassembled WGS sequence"/>
</dbReference>
<protein>
    <submittedName>
        <fullName evidence="1">Uncharacterized protein</fullName>
    </submittedName>
</protein>
<dbReference type="AlphaFoldDB" id="A0A078AB28"/>
<reference evidence="1 2" key="1">
    <citation type="submission" date="2014-06" db="EMBL/GenBank/DDBJ databases">
        <authorList>
            <person name="Swart Estienne"/>
        </authorList>
    </citation>
    <scope>NUCLEOTIDE SEQUENCE [LARGE SCALE GENOMIC DNA]</scope>
    <source>
        <strain evidence="1 2">130c</strain>
    </source>
</reference>